<dbReference type="InterPro" id="IPR025250">
    <property type="entry name" value="DUF4199"/>
</dbReference>
<keyword evidence="2" id="KW-0472">Membrane</keyword>
<dbReference type="EMBL" id="DSQF01000025">
    <property type="protein sequence ID" value="HGZ44234.1"/>
    <property type="molecule type" value="Genomic_DNA"/>
</dbReference>
<keyword evidence="2" id="KW-0812">Transmembrane</keyword>
<feature type="transmembrane region" description="Helical" evidence="2">
    <location>
        <begin position="79"/>
        <end position="99"/>
    </location>
</feature>
<gene>
    <name evidence="3" type="ORF">ENR23_12615</name>
</gene>
<feature type="transmembrane region" description="Helical" evidence="2">
    <location>
        <begin position="145"/>
        <end position="168"/>
    </location>
</feature>
<organism evidence="3">
    <name type="scientific">Eiseniibacteriota bacterium</name>
    <dbReference type="NCBI Taxonomy" id="2212470"/>
    <lineage>
        <taxon>Bacteria</taxon>
        <taxon>Candidatus Eiseniibacteriota</taxon>
    </lineage>
</organism>
<name>A0A832I321_UNCEI</name>
<keyword evidence="2" id="KW-1133">Transmembrane helix</keyword>
<sequence length="231" mass="24736">MSTRESMDGPPRMARQYSRAAAERGGARRGNRARRAGRSGARVGRLALALAGGQPHPADDIPRVVPPVRRCAMRTLLRGGLVLGLLCGVWMLVVGYAGWYRDPQLANLFFIVVPIEIGVIAWTLRGSAEGGARYGAQVLNGLGMAMIGALVVMGFSVLFTTVLFPNYFQELAAIQEQMLRDAGAAEEQIRLQMDAYWTTAKPGVNALIGGAATVITGLLASLVLAIFVRAR</sequence>
<feature type="transmembrane region" description="Helical" evidence="2">
    <location>
        <begin position="105"/>
        <end position="124"/>
    </location>
</feature>
<feature type="region of interest" description="Disordered" evidence="1">
    <location>
        <begin position="1"/>
        <end position="40"/>
    </location>
</feature>
<comment type="caution">
    <text evidence="3">The sequence shown here is derived from an EMBL/GenBank/DDBJ whole genome shotgun (WGS) entry which is preliminary data.</text>
</comment>
<reference evidence="3" key="1">
    <citation type="journal article" date="2020" name="mSystems">
        <title>Genome- and Community-Level Interaction Insights into Carbon Utilization and Element Cycling Functions of Hydrothermarchaeota in Hydrothermal Sediment.</title>
        <authorList>
            <person name="Zhou Z."/>
            <person name="Liu Y."/>
            <person name="Xu W."/>
            <person name="Pan J."/>
            <person name="Luo Z.H."/>
            <person name="Li M."/>
        </authorList>
    </citation>
    <scope>NUCLEOTIDE SEQUENCE [LARGE SCALE GENOMIC DNA]</scope>
    <source>
        <strain evidence="3">SpSt-381</strain>
    </source>
</reference>
<proteinExistence type="predicted"/>
<dbReference type="Pfam" id="PF13858">
    <property type="entry name" value="DUF4199"/>
    <property type="match status" value="1"/>
</dbReference>
<evidence type="ECO:0000256" key="1">
    <source>
        <dbReference type="SAM" id="MobiDB-lite"/>
    </source>
</evidence>
<dbReference type="AlphaFoldDB" id="A0A832I321"/>
<feature type="transmembrane region" description="Helical" evidence="2">
    <location>
        <begin position="206"/>
        <end position="228"/>
    </location>
</feature>
<feature type="compositionally biased region" description="Basic residues" evidence="1">
    <location>
        <begin position="27"/>
        <end position="37"/>
    </location>
</feature>
<accession>A0A832I321</accession>
<evidence type="ECO:0000256" key="2">
    <source>
        <dbReference type="SAM" id="Phobius"/>
    </source>
</evidence>
<protein>
    <submittedName>
        <fullName evidence="3">DUF4199 domain-containing protein</fullName>
    </submittedName>
</protein>
<evidence type="ECO:0000313" key="3">
    <source>
        <dbReference type="EMBL" id="HGZ44234.1"/>
    </source>
</evidence>